<dbReference type="Pfam" id="PF13578">
    <property type="entry name" value="Methyltransf_24"/>
    <property type="match status" value="1"/>
</dbReference>
<keyword evidence="2" id="KW-1185">Reference proteome</keyword>
<dbReference type="Gene3D" id="3.40.50.150">
    <property type="entry name" value="Vaccinia Virus protein VP39"/>
    <property type="match status" value="1"/>
</dbReference>
<sequence>MTYFDTVSRDLRELPYMKVAQARVLRDLIADEDAEDILEIGFFKGKSSAYIGAILEDRGAGHLVTIDRDSARNHRPDITQVLAGAGLGHRVTPVFAKRSYTWELQRLISADPSPRFDLCYFDGGHHWDGTGFGVLLVDMLLRPGGLLVLDDMNWSINGSPYYRKDPKRAEAFSEDECAAHTVRLVWDRILPHLGYRHVREIEPLAWGIARKPDGPQT</sequence>
<dbReference type="InterPro" id="IPR029063">
    <property type="entry name" value="SAM-dependent_MTases_sf"/>
</dbReference>
<proteinExistence type="predicted"/>
<accession>A0ABV3XQJ5</accession>
<evidence type="ECO:0000313" key="1">
    <source>
        <dbReference type="EMBL" id="MEX5727060.1"/>
    </source>
</evidence>
<name>A0ABV3XQJ5_9RHOB</name>
<evidence type="ECO:0000313" key="2">
    <source>
        <dbReference type="Proteomes" id="UP001560019"/>
    </source>
</evidence>
<comment type="caution">
    <text evidence="1">The sequence shown here is derived from an EMBL/GenBank/DDBJ whole genome shotgun (WGS) entry which is preliminary data.</text>
</comment>
<dbReference type="SUPFAM" id="SSF53335">
    <property type="entry name" value="S-adenosyl-L-methionine-dependent methyltransferases"/>
    <property type="match status" value="1"/>
</dbReference>
<reference evidence="1 2" key="1">
    <citation type="submission" date="2024-06" db="EMBL/GenBank/DDBJ databases">
        <title>Genome of Rhodovulum iodosum, a marine photoferrotroph.</title>
        <authorList>
            <person name="Bianchini G."/>
            <person name="Nikeleit V."/>
            <person name="Kappler A."/>
            <person name="Bryce C."/>
            <person name="Sanchez-Baracaldo P."/>
        </authorList>
    </citation>
    <scope>NUCLEOTIDE SEQUENCE [LARGE SCALE GENOMIC DNA]</scope>
    <source>
        <strain evidence="1 2">UT/N1</strain>
    </source>
</reference>
<dbReference type="Proteomes" id="UP001560019">
    <property type="component" value="Unassembled WGS sequence"/>
</dbReference>
<gene>
    <name evidence="1" type="ORF">Ga0609869_000413</name>
</gene>
<dbReference type="EMBL" id="JBEHHI010000001">
    <property type="protein sequence ID" value="MEX5727060.1"/>
    <property type="molecule type" value="Genomic_DNA"/>
</dbReference>
<dbReference type="RefSeq" id="WP_125403556.1">
    <property type="nucleotide sequence ID" value="NZ_JBEHHI010000001.1"/>
</dbReference>
<organism evidence="1 2">
    <name type="scientific">Rhodovulum iodosum</name>
    <dbReference type="NCBI Taxonomy" id="68291"/>
    <lineage>
        <taxon>Bacteria</taxon>
        <taxon>Pseudomonadati</taxon>
        <taxon>Pseudomonadota</taxon>
        <taxon>Alphaproteobacteria</taxon>
        <taxon>Rhodobacterales</taxon>
        <taxon>Paracoccaceae</taxon>
        <taxon>Rhodovulum</taxon>
    </lineage>
</organism>
<protein>
    <submittedName>
        <fullName evidence="1">O-methyltransferase YrrM</fullName>
    </submittedName>
</protein>